<name>A0A2I8ALF9_9STRE</name>
<accession>A0A2I8ALF9</accession>
<evidence type="ECO:0000256" key="1">
    <source>
        <dbReference type="ARBA" id="ARBA00005721"/>
    </source>
</evidence>
<evidence type="ECO:0000256" key="3">
    <source>
        <dbReference type="SAM" id="MobiDB-lite"/>
    </source>
</evidence>
<dbReference type="InterPro" id="IPR005531">
    <property type="entry name" value="Asp23"/>
</dbReference>
<reference evidence="5 6" key="1">
    <citation type="submission" date="2016-06" db="EMBL/GenBank/DDBJ databases">
        <authorList>
            <person name="Haines A.N."/>
            <person name="Council K.R."/>
        </authorList>
    </citation>
    <scope>NUCLEOTIDE SEQUENCE [LARGE SCALE GENOMIC DNA]</scope>
    <source>
        <strain evidence="5 6">SP158-29</strain>
    </source>
</reference>
<dbReference type="Proteomes" id="UP000217465">
    <property type="component" value="Unassembled WGS sequence"/>
</dbReference>
<evidence type="ECO:0000256" key="2">
    <source>
        <dbReference type="ARBA" id="ARBA00039575"/>
    </source>
</evidence>
<dbReference type="AlphaFoldDB" id="A0A2I8ALF9"/>
<sequence length="182" mass="20022">MTETYIKNTQTTNTRNTNDFNANGAGIRGELSYENKVIEKIVGLAIENVDGLLAVTGGLLSNIKGKLVNTDNVRDGVNVEVGKKQVAVDLDIVAEYQKHVPTIFKDIKGIVETEVKKMTDLDVVECNVNVVDIKTRAQHEQDKVTLQDKMSDAAQTTSQFTKKQVNNAKSGAENMQSEPRVK</sequence>
<dbReference type="GeneID" id="61420328"/>
<protein>
    <recommendedName>
        <fullName evidence="2">Stress response regulator gls24 homolog</fullName>
    </recommendedName>
</protein>
<reference evidence="4" key="2">
    <citation type="submission" date="2023-03" db="EMBL/GenBank/DDBJ databases">
        <authorList>
            <person name="Shen W."/>
            <person name="Cai J."/>
        </authorList>
    </citation>
    <scope>NUCLEOTIDE SEQUENCE</scope>
    <source>
        <strain evidence="4">P82-2</strain>
    </source>
</reference>
<comment type="similarity">
    <text evidence="1">Belongs to the asp23 family.</text>
</comment>
<dbReference type="PANTHER" id="PTHR34297">
    <property type="entry name" value="HYPOTHETICAL CYTOSOLIC PROTEIN-RELATED"/>
    <property type="match status" value="1"/>
</dbReference>
<feature type="compositionally biased region" description="Polar residues" evidence="3">
    <location>
        <begin position="153"/>
        <end position="182"/>
    </location>
</feature>
<comment type="caution">
    <text evidence="4">The sequence shown here is derived from an EMBL/GenBank/DDBJ whole genome shotgun (WGS) entry which is preliminary data.</text>
</comment>
<organism evidence="4 7">
    <name type="scientific">Streptococcus parauberis</name>
    <dbReference type="NCBI Taxonomy" id="1348"/>
    <lineage>
        <taxon>Bacteria</taxon>
        <taxon>Bacillati</taxon>
        <taxon>Bacillota</taxon>
        <taxon>Bacilli</taxon>
        <taxon>Lactobacillales</taxon>
        <taxon>Streptococcaceae</taxon>
        <taxon>Streptococcus</taxon>
    </lineage>
</organism>
<proteinExistence type="inferred from homology"/>
<dbReference type="Proteomes" id="UP001180515">
    <property type="component" value="Unassembled WGS sequence"/>
</dbReference>
<gene>
    <name evidence="5" type="ORF">A9Y57_01164</name>
    <name evidence="4" type="ORF">P7G31_07785</name>
</gene>
<dbReference type="EMBL" id="NSGR01000008">
    <property type="protein sequence ID" value="PCH12449.1"/>
    <property type="molecule type" value="Genomic_DNA"/>
</dbReference>
<evidence type="ECO:0000313" key="5">
    <source>
        <dbReference type="EMBL" id="PCH12449.1"/>
    </source>
</evidence>
<evidence type="ECO:0000313" key="7">
    <source>
        <dbReference type="Proteomes" id="UP001180515"/>
    </source>
</evidence>
<dbReference type="RefSeq" id="WP_003105556.1">
    <property type="nucleotide sequence ID" value="NZ_CBCPIC010000014.1"/>
</dbReference>
<dbReference type="EMBL" id="JARQAG010000011">
    <property type="protein sequence ID" value="MDT2732139.1"/>
    <property type="molecule type" value="Genomic_DNA"/>
</dbReference>
<evidence type="ECO:0000313" key="4">
    <source>
        <dbReference type="EMBL" id="MDT2732139.1"/>
    </source>
</evidence>
<dbReference type="Pfam" id="PF03780">
    <property type="entry name" value="Asp23"/>
    <property type="match status" value="1"/>
</dbReference>
<evidence type="ECO:0000313" key="6">
    <source>
        <dbReference type="Proteomes" id="UP000217465"/>
    </source>
</evidence>
<feature type="region of interest" description="Disordered" evidence="3">
    <location>
        <begin position="149"/>
        <end position="182"/>
    </location>
</feature>
<dbReference type="PANTHER" id="PTHR34297:SF3">
    <property type="entry name" value="ALKALINE SHOCK PROTEIN 23"/>
    <property type="match status" value="1"/>
</dbReference>